<dbReference type="OrthoDB" id="544400at2759"/>
<name>I0Z9R4_COCSC</name>
<evidence type="ECO:0000256" key="1">
    <source>
        <dbReference type="SAM" id="Coils"/>
    </source>
</evidence>
<dbReference type="RefSeq" id="XP_005651927.1">
    <property type="nucleotide sequence ID" value="XM_005651870.1"/>
</dbReference>
<feature type="region of interest" description="Disordered" evidence="2">
    <location>
        <begin position="167"/>
        <end position="242"/>
    </location>
</feature>
<feature type="compositionally biased region" description="Low complexity" evidence="2">
    <location>
        <begin position="210"/>
        <end position="227"/>
    </location>
</feature>
<keyword evidence="1" id="KW-0175">Coiled coil</keyword>
<dbReference type="KEGG" id="csl:COCSUDRAFT_55396"/>
<comment type="caution">
    <text evidence="4">The sequence shown here is derived from an EMBL/GenBank/DDBJ whole genome shotgun (WGS) entry which is preliminary data.</text>
</comment>
<dbReference type="Pfam" id="PF00069">
    <property type="entry name" value="Pkinase"/>
    <property type="match status" value="1"/>
</dbReference>
<dbReference type="InterPro" id="IPR051681">
    <property type="entry name" value="Ser/Thr_Kinases-Pseudokinases"/>
</dbReference>
<sequence>MPDFAEAQSIIQVTQAALYQSNNEVAKLQAALSNSDVLIRDLRRGNAVHCRDLSICQARLRQRTQRAAEAEAVLGDYVKALVACQTKLLVAEKLREAQDSPPIQSPRCPAEFPESDEEVEEAPATDVPAAEVQEPPVVEEEGFQALTQSVETTQAPDGLLEVPAQPAATEGEQTHDSPLPPSTLNLAPSQACEHAATEQPGLDQSPPRAPTTAALPPSSRLLESSPECEPRTAARPGSAGLCTSPEQHIAAEELPFSLGLHDAAQHPPAADQLSTTLGLCAAPEQHIAAEELPFSLGLYDAAQHPPAAVQLPNTLGLCAAPEQHVAAEELPFSLGLYDAAQHPPAAVQLPNTLGLCAAPEQHVAAEELPSSLGLYDAAQHPPAAVQLPNTLGLCAAPEHTAAEELPFSLGLYDAAQHPPAAVELPTTLGLCAAPEQHIAAEELPFSLGLYDAAQHPPAAVQLFTTLGLCAAPEQHIAAAELPPSLGLCAPAVHEEASAELPDTLSLSPSSMGHSAAHELPSTLGLCASTQRQPAAASLSLECSDIPTRPAPSPPSKERQEEDLQGENDNLRFNLHNANLQKELAQADRERLAKENAQLKADHDRRKGMLANTQQLPVLPPCAQSGVAWRHVAKGGYGAVMKGCLPVAMKMALAGQQDVLIHEAKAMMRMNHPHILRPLVLLEDEEGPQGMVMEWFGKGDLHTISRRGTGRDTLPLQQQLHYMIQACDGMIHANGMGIYNYDIKPENVFVRKDDSIVMGDWGLAVYCEKPVSFRGTVGYTMPEAIDPAHKVTGGDMDAYAIAAVGASLLSGKHRFFQLEALYVQLPESEVTRVREALGKAGHNLTCKHRQLAMAQYMGFIALAVQSPRQLPPCADKWIQHMTAALAPVKDPASRSSFSLEHTRRVAMECLAELKKDGKEGWRGLYKAKAAAPAPTAAPAAQAAPAAASSVANLPQGFLDSLCRLIG</sequence>
<dbReference type="EMBL" id="AGSI01000001">
    <property type="protein sequence ID" value="EIE27383.1"/>
    <property type="molecule type" value="Genomic_DNA"/>
</dbReference>
<dbReference type="InterPro" id="IPR011009">
    <property type="entry name" value="Kinase-like_dom_sf"/>
</dbReference>
<organism evidence="4 5">
    <name type="scientific">Coccomyxa subellipsoidea (strain C-169)</name>
    <name type="common">Green microalga</name>
    <dbReference type="NCBI Taxonomy" id="574566"/>
    <lineage>
        <taxon>Eukaryota</taxon>
        <taxon>Viridiplantae</taxon>
        <taxon>Chlorophyta</taxon>
        <taxon>core chlorophytes</taxon>
        <taxon>Trebouxiophyceae</taxon>
        <taxon>Trebouxiophyceae incertae sedis</taxon>
        <taxon>Coccomyxaceae</taxon>
        <taxon>Coccomyxa</taxon>
        <taxon>Coccomyxa subellipsoidea</taxon>
    </lineage>
</organism>
<evidence type="ECO:0000259" key="3">
    <source>
        <dbReference type="PROSITE" id="PS50011"/>
    </source>
</evidence>
<gene>
    <name evidence="4" type="ORF">COCSUDRAFT_55396</name>
</gene>
<evidence type="ECO:0000313" key="4">
    <source>
        <dbReference type="EMBL" id="EIE27383.1"/>
    </source>
</evidence>
<dbReference type="Proteomes" id="UP000007264">
    <property type="component" value="Unassembled WGS sequence"/>
</dbReference>
<feature type="region of interest" description="Disordered" evidence="2">
    <location>
        <begin position="542"/>
        <end position="563"/>
    </location>
</feature>
<dbReference type="Gene3D" id="1.10.510.10">
    <property type="entry name" value="Transferase(Phosphotransferase) domain 1"/>
    <property type="match status" value="1"/>
</dbReference>
<dbReference type="GO" id="GO:0004674">
    <property type="term" value="F:protein serine/threonine kinase activity"/>
    <property type="evidence" value="ECO:0007669"/>
    <property type="project" value="TreeGrafter"/>
</dbReference>
<dbReference type="AlphaFoldDB" id="I0Z9R4"/>
<dbReference type="GO" id="GO:0005524">
    <property type="term" value="F:ATP binding"/>
    <property type="evidence" value="ECO:0007669"/>
    <property type="project" value="InterPro"/>
</dbReference>
<dbReference type="GeneID" id="17045847"/>
<dbReference type="SUPFAM" id="SSF56112">
    <property type="entry name" value="Protein kinase-like (PK-like)"/>
    <property type="match status" value="1"/>
</dbReference>
<keyword evidence="5" id="KW-1185">Reference proteome</keyword>
<evidence type="ECO:0000256" key="2">
    <source>
        <dbReference type="SAM" id="MobiDB-lite"/>
    </source>
</evidence>
<dbReference type="SMART" id="SM00220">
    <property type="entry name" value="S_TKc"/>
    <property type="match status" value="1"/>
</dbReference>
<dbReference type="eggNOG" id="KOG4257">
    <property type="taxonomic scope" value="Eukaryota"/>
</dbReference>
<dbReference type="PANTHER" id="PTHR44329">
    <property type="entry name" value="SERINE/THREONINE-PROTEIN KINASE TNNI3K-RELATED"/>
    <property type="match status" value="1"/>
</dbReference>
<feature type="region of interest" description="Disordered" evidence="2">
    <location>
        <begin position="97"/>
        <end position="135"/>
    </location>
</feature>
<dbReference type="InterPro" id="IPR000719">
    <property type="entry name" value="Prot_kinase_dom"/>
</dbReference>
<feature type="coiled-coil region" evidence="1">
    <location>
        <begin position="569"/>
        <end position="601"/>
    </location>
</feature>
<protein>
    <recommendedName>
        <fullName evidence="3">Protein kinase domain-containing protein</fullName>
    </recommendedName>
</protein>
<accession>I0Z9R4</accession>
<reference evidence="4 5" key="1">
    <citation type="journal article" date="2012" name="Genome Biol.">
        <title>The genome of the polar eukaryotic microalga coccomyxa subellipsoidea reveals traits of cold adaptation.</title>
        <authorList>
            <person name="Blanc G."/>
            <person name="Agarkova I."/>
            <person name="Grimwood J."/>
            <person name="Kuo A."/>
            <person name="Brueggeman A."/>
            <person name="Dunigan D."/>
            <person name="Gurnon J."/>
            <person name="Ladunga I."/>
            <person name="Lindquist E."/>
            <person name="Lucas S."/>
            <person name="Pangilinan J."/>
            <person name="Proschold T."/>
            <person name="Salamov A."/>
            <person name="Schmutz J."/>
            <person name="Weeks D."/>
            <person name="Yamada T."/>
            <person name="Claverie J.M."/>
            <person name="Grigoriev I."/>
            <person name="Van Etten J."/>
            <person name="Lomsadze A."/>
            <person name="Borodovsky M."/>
        </authorList>
    </citation>
    <scope>NUCLEOTIDE SEQUENCE [LARGE SCALE GENOMIC DNA]</scope>
    <source>
        <strain evidence="4 5">C-169</strain>
    </source>
</reference>
<feature type="compositionally biased region" description="Acidic residues" evidence="2">
    <location>
        <begin position="113"/>
        <end position="123"/>
    </location>
</feature>
<proteinExistence type="predicted"/>
<feature type="domain" description="Protein kinase" evidence="3">
    <location>
        <begin position="625"/>
        <end position="903"/>
    </location>
</feature>
<dbReference type="STRING" id="574566.I0Z9R4"/>
<evidence type="ECO:0000313" key="5">
    <source>
        <dbReference type="Proteomes" id="UP000007264"/>
    </source>
</evidence>
<dbReference type="PROSITE" id="PS50011">
    <property type="entry name" value="PROTEIN_KINASE_DOM"/>
    <property type="match status" value="1"/>
</dbReference>